<dbReference type="InterPro" id="IPR041588">
    <property type="entry name" value="Integrase_H2C2"/>
</dbReference>
<dbReference type="Pfam" id="PF17921">
    <property type="entry name" value="Integrase_H2C2"/>
    <property type="match status" value="1"/>
</dbReference>
<dbReference type="Pfam" id="PF00665">
    <property type="entry name" value="rve"/>
    <property type="match status" value="1"/>
</dbReference>
<dbReference type="OrthoDB" id="2016337at2759"/>
<dbReference type="EMBL" id="BDRX01000054">
    <property type="protein sequence ID" value="GBF94701.1"/>
    <property type="molecule type" value="Genomic_DNA"/>
</dbReference>
<evidence type="ECO:0000256" key="1">
    <source>
        <dbReference type="SAM" id="MobiDB-lite"/>
    </source>
</evidence>
<dbReference type="Proteomes" id="UP000247498">
    <property type="component" value="Unassembled WGS sequence"/>
</dbReference>
<accession>A0A2V0P497</accession>
<gene>
    <name evidence="3" type="ORF">Rsub_07437</name>
</gene>
<dbReference type="Gene3D" id="1.10.340.70">
    <property type="match status" value="1"/>
</dbReference>
<organism evidence="3 4">
    <name type="scientific">Raphidocelis subcapitata</name>
    <dbReference type="NCBI Taxonomy" id="307507"/>
    <lineage>
        <taxon>Eukaryota</taxon>
        <taxon>Viridiplantae</taxon>
        <taxon>Chlorophyta</taxon>
        <taxon>core chlorophytes</taxon>
        <taxon>Chlorophyceae</taxon>
        <taxon>CS clade</taxon>
        <taxon>Sphaeropleales</taxon>
        <taxon>Selenastraceae</taxon>
        <taxon>Raphidocelis</taxon>
    </lineage>
</organism>
<feature type="domain" description="Integrase catalytic" evidence="2">
    <location>
        <begin position="182"/>
        <end position="354"/>
    </location>
</feature>
<comment type="caution">
    <text evidence="3">The sequence shown here is derived from an EMBL/GenBank/DDBJ whole genome shotgun (WGS) entry which is preliminary data.</text>
</comment>
<dbReference type="InterPro" id="IPR050951">
    <property type="entry name" value="Retrovirus_Pol_polyprotein"/>
</dbReference>
<dbReference type="PANTHER" id="PTHR37984:SF15">
    <property type="entry name" value="INTEGRASE CATALYTIC DOMAIN-CONTAINING PROTEIN"/>
    <property type="match status" value="1"/>
</dbReference>
<dbReference type="GO" id="GO:0003676">
    <property type="term" value="F:nucleic acid binding"/>
    <property type="evidence" value="ECO:0007669"/>
    <property type="project" value="InterPro"/>
</dbReference>
<dbReference type="Gene3D" id="3.30.420.10">
    <property type="entry name" value="Ribonuclease H-like superfamily/Ribonuclease H"/>
    <property type="match status" value="1"/>
</dbReference>
<feature type="region of interest" description="Disordered" evidence="1">
    <location>
        <begin position="406"/>
        <end position="461"/>
    </location>
</feature>
<proteinExistence type="predicted"/>
<evidence type="ECO:0000313" key="4">
    <source>
        <dbReference type="Proteomes" id="UP000247498"/>
    </source>
</evidence>
<dbReference type="PANTHER" id="PTHR37984">
    <property type="entry name" value="PROTEIN CBG26694"/>
    <property type="match status" value="1"/>
</dbReference>
<evidence type="ECO:0000259" key="2">
    <source>
        <dbReference type="PROSITE" id="PS50994"/>
    </source>
</evidence>
<evidence type="ECO:0000313" key="3">
    <source>
        <dbReference type="EMBL" id="GBF94701.1"/>
    </source>
</evidence>
<sequence length="529" mass="56636">MADSDWAPGCDSDASASLTNDSPASMTAGRRVRTRGVGDEAQAQALRELKESAAWTTLVGKAGLLLSPAQAQGIITTLQREPQRNGHQWERGGRAYNLVAGPDGAPVLQAISYKDFGSGAAVWRRQVTTADVMDVIWSVHDARGHLGIDSTYGALQQTYYGPTREMVRSVVGVCKSCKLSAPQKKPKNKQVIITRTLWGRVQIDLIDMSDHQTSAGNKYILNIRDHFSGYIILVALPNKEATSVARHLLRFFLWFDTPLILHSDNGSEFVNAVITAMKTVWPRLKTITGRPYHPQSQGGVESSNKAVKKQLTTEITKRPGVEWDDLLDMVAHDLNRRTLKHTKRTPFEVVFGQQHGHNVWLQAGHSADAQVILDERDEAHRAMIEALGAPPLAAAGGAAAGLDDQAPAAGGGAARAGDQAPPAGGSGGVRAEEHQAARTARGSGGLANAAPVAARTRRRRAADAEEDAAAALASLAGDSHGRVSCRLEGSRIVLSCVLDPSNTQTCLQLPACFAAHGGRIVETRVRTQP</sequence>
<dbReference type="STRING" id="307507.A0A2V0P497"/>
<dbReference type="GO" id="GO:0015074">
    <property type="term" value="P:DNA integration"/>
    <property type="evidence" value="ECO:0007669"/>
    <property type="project" value="InterPro"/>
</dbReference>
<protein>
    <recommendedName>
        <fullName evidence="2">Integrase catalytic domain-containing protein</fullName>
    </recommendedName>
</protein>
<feature type="compositionally biased region" description="Polar residues" evidence="1">
    <location>
        <begin position="14"/>
        <end position="25"/>
    </location>
</feature>
<dbReference type="InParanoid" id="A0A2V0P497"/>
<name>A0A2V0P497_9CHLO</name>
<dbReference type="SUPFAM" id="SSF53098">
    <property type="entry name" value="Ribonuclease H-like"/>
    <property type="match status" value="1"/>
</dbReference>
<dbReference type="InterPro" id="IPR001584">
    <property type="entry name" value="Integrase_cat-core"/>
</dbReference>
<keyword evidence="4" id="KW-1185">Reference proteome</keyword>
<dbReference type="AlphaFoldDB" id="A0A2V0P497"/>
<dbReference type="InterPro" id="IPR012337">
    <property type="entry name" value="RNaseH-like_sf"/>
</dbReference>
<reference evidence="3 4" key="1">
    <citation type="journal article" date="2018" name="Sci. Rep.">
        <title>Raphidocelis subcapitata (=Pseudokirchneriella subcapitata) provides an insight into genome evolution and environmental adaptations in the Sphaeropleales.</title>
        <authorList>
            <person name="Suzuki S."/>
            <person name="Yamaguchi H."/>
            <person name="Nakajima N."/>
            <person name="Kawachi M."/>
        </authorList>
    </citation>
    <scope>NUCLEOTIDE SEQUENCE [LARGE SCALE GENOMIC DNA]</scope>
    <source>
        <strain evidence="3 4">NIES-35</strain>
    </source>
</reference>
<feature type="region of interest" description="Disordered" evidence="1">
    <location>
        <begin position="1"/>
        <end position="36"/>
    </location>
</feature>
<dbReference type="PROSITE" id="PS50994">
    <property type="entry name" value="INTEGRASE"/>
    <property type="match status" value="1"/>
</dbReference>
<dbReference type="InterPro" id="IPR036397">
    <property type="entry name" value="RNaseH_sf"/>
</dbReference>